<accession>A0A430L541</accession>
<evidence type="ECO:0000256" key="1">
    <source>
        <dbReference type="SAM" id="MobiDB-lite"/>
    </source>
</evidence>
<reference evidence="2 3" key="1">
    <citation type="submission" date="2017-06" db="EMBL/GenBank/DDBJ databases">
        <title>Comparative genomic analysis of Ambrosia Fusariam Clade fungi.</title>
        <authorList>
            <person name="Stajich J.E."/>
            <person name="Carrillo J."/>
            <person name="Kijimoto T."/>
            <person name="Eskalen A."/>
            <person name="O'Donnell K."/>
            <person name="Kasson M."/>
        </authorList>
    </citation>
    <scope>NUCLEOTIDE SEQUENCE [LARGE SCALE GENOMIC DNA]</scope>
    <source>
        <strain evidence="2 3">UCR1854</strain>
    </source>
</reference>
<organism evidence="2 3">
    <name type="scientific">Fusarium euwallaceae</name>
    <dbReference type="NCBI Taxonomy" id="1147111"/>
    <lineage>
        <taxon>Eukaryota</taxon>
        <taxon>Fungi</taxon>
        <taxon>Dikarya</taxon>
        <taxon>Ascomycota</taxon>
        <taxon>Pezizomycotina</taxon>
        <taxon>Sordariomycetes</taxon>
        <taxon>Hypocreomycetidae</taxon>
        <taxon>Hypocreales</taxon>
        <taxon>Nectriaceae</taxon>
        <taxon>Fusarium</taxon>
        <taxon>Fusarium solani species complex</taxon>
    </lineage>
</organism>
<sequence length="312" mass="34406">MNNSARDSILSTHNVVEAAPPEIITVGRYGDEFAKLIEEFQTGNTSEMMVNLEDAIENSTQDEGYPHSQTADSFNAPWEAPAPRQHADEPNDATEEDHGLDSLQDRQAKLLDSSQKQMICSSTTNVAVLLLARHAPQTPWFSPADSKPEPSLSPYPVIPPQVTTFWMKLSLDAFMPKSLLNLPLPPTLAQETFHSWCRYLHIRDDQESLRKHNPEQFATRGPLASLLKGHGESSTSLKTISTMHTCFIGRSCIPTGITNTTNELENEGRTNAATLDNEFEKLKILILDLCSGAATTPSTHKASTSNAMRSSF</sequence>
<feature type="region of interest" description="Disordered" evidence="1">
    <location>
        <begin position="59"/>
        <end position="99"/>
    </location>
</feature>
<feature type="compositionally biased region" description="Polar residues" evidence="1">
    <location>
        <begin position="59"/>
        <end position="73"/>
    </location>
</feature>
<keyword evidence="3" id="KW-1185">Reference proteome</keyword>
<dbReference type="Proteomes" id="UP000287124">
    <property type="component" value="Unassembled WGS sequence"/>
</dbReference>
<gene>
    <name evidence="2" type="ORF">BHE90_014777</name>
</gene>
<comment type="caution">
    <text evidence="2">The sequence shown here is derived from an EMBL/GenBank/DDBJ whole genome shotgun (WGS) entry which is preliminary data.</text>
</comment>
<name>A0A430L541_9HYPO</name>
<evidence type="ECO:0000313" key="2">
    <source>
        <dbReference type="EMBL" id="RTE70818.1"/>
    </source>
</evidence>
<protein>
    <submittedName>
        <fullName evidence="2">Uncharacterized protein</fullName>
    </submittedName>
</protein>
<proteinExistence type="predicted"/>
<dbReference type="AlphaFoldDB" id="A0A430L541"/>
<evidence type="ECO:0000313" key="3">
    <source>
        <dbReference type="Proteomes" id="UP000287124"/>
    </source>
</evidence>
<dbReference type="EMBL" id="MIKF01000421">
    <property type="protein sequence ID" value="RTE70818.1"/>
    <property type="molecule type" value="Genomic_DNA"/>
</dbReference>